<evidence type="ECO:0000256" key="1">
    <source>
        <dbReference type="SAM" id="MobiDB-lite"/>
    </source>
</evidence>
<evidence type="ECO:0000313" key="2">
    <source>
        <dbReference type="EMBL" id="KAK6974463.1"/>
    </source>
</evidence>
<comment type="caution">
    <text evidence="2">The sequence shown here is derived from an EMBL/GenBank/DDBJ whole genome shotgun (WGS) entry which is preliminary data.</text>
</comment>
<keyword evidence="3" id="KW-1185">Reference proteome</keyword>
<dbReference type="EMBL" id="JAWWNJ010000184">
    <property type="protein sequence ID" value="KAK6974463.1"/>
    <property type="molecule type" value="Genomic_DNA"/>
</dbReference>
<reference evidence="2 3" key="1">
    <citation type="journal article" date="2024" name="J Genomics">
        <title>Draft genome sequencing and assembly of Favolaschia claudopus CIRM-BRFM 2984 isolated from oak limbs.</title>
        <authorList>
            <person name="Navarro D."/>
            <person name="Drula E."/>
            <person name="Chaduli D."/>
            <person name="Cazenave R."/>
            <person name="Ahrendt S."/>
            <person name="Wang J."/>
            <person name="Lipzen A."/>
            <person name="Daum C."/>
            <person name="Barry K."/>
            <person name="Grigoriev I.V."/>
            <person name="Favel A."/>
            <person name="Rosso M.N."/>
            <person name="Martin F."/>
        </authorList>
    </citation>
    <scope>NUCLEOTIDE SEQUENCE [LARGE SCALE GENOMIC DNA]</scope>
    <source>
        <strain evidence="2 3">CIRM-BRFM 2984</strain>
    </source>
</reference>
<feature type="compositionally biased region" description="Polar residues" evidence="1">
    <location>
        <begin position="311"/>
        <end position="324"/>
    </location>
</feature>
<sequence length="426" mass="46542">MTFNPLYCSGVDARGHQCHCRRHVPSPTDPTTCTCVHPEGYHPELSTPLTPAAQPNATPSSIVAKWMAPAMTSTPAPASTQLVASSSKSKPVSSQQVVPLGGPSASSAKAVAFAETSSGLKRKRVVSDDATGPAPSKKSKTKKKTRGEGEILALGQVVIVPTEPIDEKGSLYELPKKTMISLYESRGLAVNGLRKPYSIDRRLSAEEMDGWLRGDFVSFFQYMDRWYKANPTASPPVFHWKLLIQDSKTLTVSSSLNPDGAEVTRYFGQNSKAATRTIYLAPSHPISAAVWDHAEGWKMDVEPEYMDSESDTASTEPSSESEGSWVNPDGDDVDMPPATQMSAKAWGKQPVRSEQPLQLVRPVLSISSTEDTAPGAPYTQNASTSVRHSPRLDPWTPFSTIYKHFVSWDPADIEVDADYWSRDYYS</sequence>
<evidence type="ECO:0000313" key="3">
    <source>
        <dbReference type="Proteomes" id="UP001362999"/>
    </source>
</evidence>
<feature type="compositionally biased region" description="Polar residues" evidence="1">
    <location>
        <begin position="378"/>
        <end position="387"/>
    </location>
</feature>
<organism evidence="2 3">
    <name type="scientific">Favolaschia claudopus</name>
    <dbReference type="NCBI Taxonomy" id="2862362"/>
    <lineage>
        <taxon>Eukaryota</taxon>
        <taxon>Fungi</taxon>
        <taxon>Dikarya</taxon>
        <taxon>Basidiomycota</taxon>
        <taxon>Agaricomycotina</taxon>
        <taxon>Agaricomycetes</taxon>
        <taxon>Agaricomycetidae</taxon>
        <taxon>Agaricales</taxon>
        <taxon>Marasmiineae</taxon>
        <taxon>Mycenaceae</taxon>
        <taxon>Favolaschia</taxon>
    </lineage>
</organism>
<dbReference type="Proteomes" id="UP001362999">
    <property type="component" value="Unassembled WGS sequence"/>
</dbReference>
<feature type="region of interest" description="Disordered" evidence="1">
    <location>
        <begin position="78"/>
        <end position="106"/>
    </location>
</feature>
<dbReference type="AlphaFoldDB" id="A0AAV9Z9T1"/>
<gene>
    <name evidence="2" type="ORF">R3P38DRAFT_3239558</name>
</gene>
<feature type="region of interest" description="Disordered" evidence="1">
    <location>
        <begin position="121"/>
        <end position="146"/>
    </location>
</feature>
<name>A0AAV9Z9T1_9AGAR</name>
<feature type="region of interest" description="Disordered" evidence="1">
    <location>
        <begin position="305"/>
        <end position="352"/>
    </location>
</feature>
<accession>A0AAV9Z9T1</accession>
<feature type="region of interest" description="Disordered" evidence="1">
    <location>
        <begin position="366"/>
        <end position="388"/>
    </location>
</feature>
<feature type="compositionally biased region" description="Low complexity" evidence="1">
    <location>
        <begin position="78"/>
        <end position="99"/>
    </location>
</feature>
<proteinExistence type="predicted"/>
<protein>
    <submittedName>
        <fullName evidence="2">Uncharacterized protein</fullName>
    </submittedName>
</protein>